<organism evidence="1 2">
    <name type="scientific">Tritrichomonas musculus</name>
    <dbReference type="NCBI Taxonomy" id="1915356"/>
    <lineage>
        <taxon>Eukaryota</taxon>
        <taxon>Metamonada</taxon>
        <taxon>Parabasalia</taxon>
        <taxon>Tritrichomonadida</taxon>
        <taxon>Tritrichomonadidae</taxon>
        <taxon>Tritrichomonas</taxon>
    </lineage>
</organism>
<evidence type="ECO:0000313" key="1">
    <source>
        <dbReference type="EMBL" id="KAK8892508.1"/>
    </source>
</evidence>
<dbReference type="Gene3D" id="1.25.40.20">
    <property type="entry name" value="Ankyrin repeat-containing domain"/>
    <property type="match status" value="1"/>
</dbReference>
<keyword evidence="2" id="KW-1185">Reference proteome</keyword>
<dbReference type="Proteomes" id="UP001470230">
    <property type="component" value="Unassembled WGS sequence"/>
</dbReference>
<reference evidence="1 2" key="1">
    <citation type="submission" date="2024-04" db="EMBL/GenBank/DDBJ databases">
        <title>Tritrichomonas musculus Genome.</title>
        <authorList>
            <person name="Alves-Ferreira E."/>
            <person name="Grigg M."/>
            <person name="Lorenzi H."/>
            <person name="Galac M."/>
        </authorList>
    </citation>
    <scope>NUCLEOTIDE SEQUENCE [LARGE SCALE GENOMIC DNA]</scope>
    <source>
        <strain evidence="1 2">EAF2021</strain>
    </source>
</reference>
<accession>A0ABR2KMX0</accession>
<evidence type="ECO:0000313" key="2">
    <source>
        <dbReference type="Proteomes" id="UP001470230"/>
    </source>
</evidence>
<dbReference type="SUPFAM" id="SSF48403">
    <property type="entry name" value="Ankyrin repeat"/>
    <property type="match status" value="1"/>
</dbReference>
<dbReference type="SMART" id="SM00248">
    <property type="entry name" value="ANK"/>
    <property type="match status" value="3"/>
</dbReference>
<protein>
    <recommendedName>
        <fullName evidence="3">DUF3447 domain-containing protein</fullName>
    </recommendedName>
</protein>
<gene>
    <name evidence="1" type="ORF">M9Y10_029740</name>
</gene>
<dbReference type="InterPro" id="IPR002110">
    <property type="entry name" value="Ankyrin_rpt"/>
</dbReference>
<sequence length="441" mass="51428">MEANISIKEMKEINSKILKYLGSEENCDSEFQALVKLIKDFNIEQNKYKLSEFILILSQIYQYRYRSISKAIRAKAEQILLFLKDSLQQTFSSEELYYLVRKSNIIDFFYTNKMINITREITIDLISINKEGDVIDYFQKKSSKENSTDDQNEEKVDKSELILSKIIEKDLIDEFISFTEKNKIDLSALIDDTDIMRIIKSNPIEYASSCNSIKILNYLLSKDVELSPKMWEDAISFNNLDLVKKLHDKKIECPTVVYEEEEWTEGTYDALFSRAIQSHKNEIAKYLQKNFLNEINTDNDLLSYIFKYHNYEFIPDDLSMIDRQKLLTYACNFGYSFIIDQVLNEIDVALCQDLLFLAINGKNIDIVRILLNKPGIDVNYSKIEIEDFGGHYENKRTPLCRAVDSGVCEIVKLLLSNPKIDVNKPILIFIFFMKKTIAGLF</sequence>
<dbReference type="EMBL" id="JAPFFF010000004">
    <property type="protein sequence ID" value="KAK8892508.1"/>
    <property type="molecule type" value="Genomic_DNA"/>
</dbReference>
<proteinExistence type="predicted"/>
<name>A0ABR2KMX0_9EUKA</name>
<comment type="caution">
    <text evidence="1">The sequence shown here is derived from an EMBL/GenBank/DDBJ whole genome shotgun (WGS) entry which is preliminary data.</text>
</comment>
<dbReference type="Pfam" id="PF12796">
    <property type="entry name" value="Ank_2"/>
    <property type="match status" value="1"/>
</dbReference>
<dbReference type="InterPro" id="IPR036770">
    <property type="entry name" value="Ankyrin_rpt-contain_sf"/>
</dbReference>
<evidence type="ECO:0008006" key="3">
    <source>
        <dbReference type="Google" id="ProtNLM"/>
    </source>
</evidence>